<evidence type="ECO:0000313" key="3">
    <source>
        <dbReference type="Proteomes" id="UP000095023"/>
    </source>
</evidence>
<feature type="region of interest" description="Disordered" evidence="1">
    <location>
        <begin position="336"/>
        <end position="387"/>
    </location>
</feature>
<dbReference type="PANTHER" id="PTHR38406">
    <property type="entry name" value="TRANSCRIPTIONAL REPRESSOR OPI1"/>
    <property type="match status" value="1"/>
</dbReference>
<feature type="region of interest" description="Disordered" evidence="1">
    <location>
        <begin position="238"/>
        <end position="266"/>
    </location>
</feature>
<dbReference type="PANTHER" id="PTHR38406:SF1">
    <property type="entry name" value="TRANSCRIPTIONAL REPRESSOR OPI1"/>
    <property type="match status" value="1"/>
</dbReference>
<evidence type="ECO:0000313" key="2">
    <source>
        <dbReference type="EMBL" id="ODV90130.1"/>
    </source>
</evidence>
<feature type="compositionally biased region" description="Low complexity" evidence="1">
    <location>
        <begin position="238"/>
        <end position="249"/>
    </location>
</feature>
<feature type="region of interest" description="Disordered" evidence="1">
    <location>
        <begin position="165"/>
        <end position="185"/>
    </location>
</feature>
<protein>
    <recommendedName>
        <fullName evidence="4">Transcription factor Opi1</fullName>
    </recommendedName>
</protein>
<dbReference type="Pfam" id="PF08618">
    <property type="entry name" value="Opi1"/>
    <property type="match status" value="2"/>
</dbReference>
<dbReference type="GO" id="GO:0005783">
    <property type="term" value="C:endoplasmic reticulum"/>
    <property type="evidence" value="ECO:0007669"/>
    <property type="project" value="TreeGrafter"/>
</dbReference>
<sequence>MVETDSNASYDEEMRMAAQVLGKLQNGGSKSPPSFDQDQPSVSDTNSPDIRSKIGSIPLVSTAVKAYESSKERVPGFRYGAELVEYVTRPMVAPIECFANRQLGRLETSIDSSQAAIHNVWANASGISVALSEESYRSLSYCVHVLRSANNRLLVLSKDLELQISNNSHNQNPSNPHAQAETQTQNQLSLDAIRAEIISTIKHVFVTVSTYAGNALPDSARESIRSLILSLPSRWASSATASDSTPSTPILGQSSNGRTQENGNKITDSQIIGNRVLILSREALKTVNGLITVLDNILRSAEQWFGRFNNGQVPNVTAMSASSDAMQLNGYSAPINNGINTEGDHSGSAHTNTDSTSTSVNIPGIESLTNRHPTRKESSNSPTPMEI</sequence>
<dbReference type="GO" id="GO:0006357">
    <property type="term" value="P:regulation of transcription by RNA polymerase II"/>
    <property type="evidence" value="ECO:0007669"/>
    <property type="project" value="TreeGrafter"/>
</dbReference>
<gene>
    <name evidence="2" type="ORF">CANCADRAFT_31182</name>
</gene>
<feature type="compositionally biased region" description="Polar residues" evidence="1">
    <location>
        <begin position="26"/>
        <end position="49"/>
    </location>
</feature>
<organism evidence="2 3">
    <name type="scientific">Tortispora caseinolytica NRRL Y-17796</name>
    <dbReference type="NCBI Taxonomy" id="767744"/>
    <lineage>
        <taxon>Eukaryota</taxon>
        <taxon>Fungi</taxon>
        <taxon>Dikarya</taxon>
        <taxon>Ascomycota</taxon>
        <taxon>Saccharomycotina</taxon>
        <taxon>Trigonopsidomycetes</taxon>
        <taxon>Trigonopsidales</taxon>
        <taxon>Trigonopsidaceae</taxon>
        <taxon>Tortispora</taxon>
    </lineage>
</organism>
<dbReference type="GO" id="GO:0005634">
    <property type="term" value="C:nucleus"/>
    <property type="evidence" value="ECO:0007669"/>
    <property type="project" value="TreeGrafter"/>
</dbReference>
<dbReference type="OrthoDB" id="2441642at2759"/>
<dbReference type="InterPro" id="IPR013927">
    <property type="entry name" value="TF_Opi1_Ccg-8"/>
</dbReference>
<name>A0A1E4TED9_9ASCO</name>
<feature type="compositionally biased region" description="Polar residues" evidence="1">
    <location>
        <begin position="250"/>
        <end position="266"/>
    </location>
</feature>
<dbReference type="GO" id="GO:0030968">
    <property type="term" value="P:endoplasmic reticulum unfolded protein response"/>
    <property type="evidence" value="ECO:0007669"/>
    <property type="project" value="TreeGrafter"/>
</dbReference>
<evidence type="ECO:0008006" key="4">
    <source>
        <dbReference type="Google" id="ProtNLM"/>
    </source>
</evidence>
<dbReference type="EMBL" id="KV453842">
    <property type="protein sequence ID" value="ODV90130.1"/>
    <property type="molecule type" value="Genomic_DNA"/>
</dbReference>
<dbReference type="Proteomes" id="UP000095023">
    <property type="component" value="Unassembled WGS sequence"/>
</dbReference>
<feature type="region of interest" description="Disordered" evidence="1">
    <location>
        <begin position="1"/>
        <end position="50"/>
    </location>
</feature>
<evidence type="ECO:0000256" key="1">
    <source>
        <dbReference type="SAM" id="MobiDB-lite"/>
    </source>
</evidence>
<accession>A0A1E4TED9</accession>
<feature type="compositionally biased region" description="Polar residues" evidence="1">
    <location>
        <begin position="348"/>
        <end position="371"/>
    </location>
</feature>
<reference evidence="3" key="1">
    <citation type="submission" date="2016-02" db="EMBL/GenBank/DDBJ databases">
        <title>Comparative genomics of biotechnologically important yeasts.</title>
        <authorList>
            <consortium name="DOE Joint Genome Institute"/>
            <person name="Riley R."/>
            <person name="Haridas S."/>
            <person name="Wolfe K.H."/>
            <person name="Lopes M.R."/>
            <person name="Hittinger C.T."/>
            <person name="Goker M."/>
            <person name="Salamov A."/>
            <person name="Wisecaver J."/>
            <person name="Long T.M."/>
            <person name="Aerts A.L."/>
            <person name="Barry K."/>
            <person name="Choi C."/>
            <person name="Clum A."/>
            <person name="Coughlan A.Y."/>
            <person name="Deshpande S."/>
            <person name="Douglass A.P."/>
            <person name="Hanson S.J."/>
            <person name="Klenk H.-P."/>
            <person name="Labutti K."/>
            <person name="Lapidus A."/>
            <person name="Lindquist E."/>
            <person name="Lipzen A."/>
            <person name="Meier-Kolthoff J.P."/>
            <person name="Ohm R.A."/>
            <person name="Otillar R.P."/>
            <person name="Pangilinan J."/>
            <person name="Peng Y."/>
            <person name="Rokas A."/>
            <person name="Rosa C.A."/>
            <person name="Scheuner C."/>
            <person name="Sibirny A.A."/>
            <person name="Slot J.C."/>
            <person name="Stielow J.B."/>
            <person name="Sun H."/>
            <person name="Kurtzman C.P."/>
            <person name="Blackwell M."/>
            <person name="Jeffries T.W."/>
            <person name="Grigoriev I.V."/>
        </authorList>
    </citation>
    <scope>NUCLEOTIDE SEQUENCE [LARGE SCALE GENOMIC DNA]</scope>
    <source>
        <strain evidence="3">NRRL Y-17796</strain>
    </source>
</reference>
<feature type="compositionally biased region" description="Low complexity" evidence="1">
    <location>
        <begin position="165"/>
        <end position="177"/>
    </location>
</feature>
<proteinExistence type="predicted"/>
<dbReference type="AlphaFoldDB" id="A0A1E4TED9"/>
<dbReference type="GO" id="GO:0003714">
    <property type="term" value="F:transcription corepressor activity"/>
    <property type="evidence" value="ECO:0007669"/>
    <property type="project" value="InterPro"/>
</dbReference>
<dbReference type="GO" id="GO:0008654">
    <property type="term" value="P:phospholipid biosynthetic process"/>
    <property type="evidence" value="ECO:0007669"/>
    <property type="project" value="TreeGrafter"/>
</dbReference>
<keyword evidence="3" id="KW-1185">Reference proteome</keyword>